<evidence type="ECO:0000256" key="1">
    <source>
        <dbReference type="ARBA" id="ARBA00009919"/>
    </source>
</evidence>
<dbReference type="FunFam" id="3.40.50.720:FF:000080">
    <property type="entry name" value="Thiazole biosynthesis adenylyltransferase ThiF"/>
    <property type="match status" value="1"/>
</dbReference>
<keyword evidence="2" id="KW-0812">Transmembrane</keyword>
<feature type="domain" description="THIF-type NAD/FAD binding fold" evidence="3">
    <location>
        <begin position="6"/>
        <end position="252"/>
    </location>
</feature>
<dbReference type="KEGG" id="pcor:KS4_15730"/>
<reference evidence="4 5" key="1">
    <citation type="submission" date="2019-02" db="EMBL/GenBank/DDBJ databases">
        <title>Deep-cultivation of Planctomycetes and their phenomic and genomic characterization uncovers novel biology.</title>
        <authorList>
            <person name="Wiegand S."/>
            <person name="Jogler M."/>
            <person name="Boedeker C."/>
            <person name="Pinto D."/>
            <person name="Vollmers J."/>
            <person name="Rivas-Marin E."/>
            <person name="Kohn T."/>
            <person name="Peeters S.H."/>
            <person name="Heuer A."/>
            <person name="Rast P."/>
            <person name="Oberbeckmann S."/>
            <person name="Bunk B."/>
            <person name="Jeske O."/>
            <person name="Meyerdierks A."/>
            <person name="Storesund J.E."/>
            <person name="Kallscheuer N."/>
            <person name="Luecker S."/>
            <person name="Lage O.M."/>
            <person name="Pohl T."/>
            <person name="Merkel B.J."/>
            <person name="Hornburger P."/>
            <person name="Mueller R.-W."/>
            <person name="Bruemmer F."/>
            <person name="Labrenz M."/>
            <person name="Spormann A.M."/>
            <person name="Op den Camp H."/>
            <person name="Overmann J."/>
            <person name="Amann R."/>
            <person name="Jetten M.S.M."/>
            <person name="Mascher T."/>
            <person name="Medema M.H."/>
            <person name="Devos D.P."/>
            <person name="Kaster A.-K."/>
            <person name="Ovreas L."/>
            <person name="Rohde M."/>
            <person name="Galperin M.Y."/>
            <person name="Jogler C."/>
        </authorList>
    </citation>
    <scope>NUCLEOTIDE SEQUENCE [LARGE SCALE GENOMIC DNA]</scope>
    <source>
        <strain evidence="4 5">KS4</strain>
    </source>
</reference>
<dbReference type="Pfam" id="PF00899">
    <property type="entry name" value="ThiF"/>
    <property type="match status" value="1"/>
</dbReference>
<dbReference type="InterPro" id="IPR035985">
    <property type="entry name" value="Ubiquitin-activating_enz"/>
</dbReference>
<accession>A0A517YTG2</accession>
<sequence>MDLHRYHRQMLLPDIGEQGQQSLLSSTALIVGCGALGCMIASMLVRAGVGKIILVDRDFVDLTNLQRQVLFNEDDVKIGLPKAIAAQEKLSRINSNVEIQAEVADINFMNIETYLKDCDIVIDGVDNFETRYVVNDAAVKHAIPYVYGGAVGTTGTIYPILPHTPDQSARWEAEPDVSIAGPCLRCIHESMPAPGSTPTCDTAGVLGPIVSIIANLQVSEAIKLLTKNWQRVNRSMVHLDLWLNRFNQFDVADLYRHNDCICCKQRHFEFLDGQYSSQTTTMCGREAVQILPTQEMVSIDLNKIKQQLQSSSHIEKHNPYMLQIKLEEQGKMINLSIFSDGRALIQGTRDESIAKSIYARYVGN</sequence>
<dbReference type="GO" id="GO:0008641">
    <property type="term" value="F:ubiquitin-like modifier activating enzyme activity"/>
    <property type="evidence" value="ECO:0007669"/>
    <property type="project" value="InterPro"/>
</dbReference>
<protein>
    <submittedName>
        <fullName evidence="4">Putative adenylyltransferase/sulfurtransferase MoeZ</fullName>
    </submittedName>
</protein>
<dbReference type="Gene3D" id="3.40.50.720">
    <property type="entry name" value="NAD(P)-binding Rossmann-like Domain"/>
    <property type="match status" value="1"/>
</dbReference>
<gene>
    <name evidence="4" type="primary">moeZ_1</name>
    <name evidence="4" type="ORF">KS4_15730</name>
</gene>
<evidence type="ECO:0000313" key="4">
    <source>
        <dbReference type="EMBL" id="QDU33523.1"/>
    </source>
</evidence>
<evidence type="ECO:0000313" key="5">
    <source>
        <dbReference type="Proteomes" id="UP000317369"/>
    </source>
</evidence>
<keyword evidence="2" id="KW-1133">Transmembrane helix</keyword>
<dbReference type="SUPFAM" id="SSF69572">
    <property type="entry name" value="Activating enzymes of the ubiquitin-like proteins"/>
    <property type="match status" value="1"/>
</dbReference>
<keyword evidence="4" id="KW-0548">Nucleotidyltransferase</keyword>
<comment type="similarity">
    <text evidence="1">Belongs to the HesA/MoeB/ThiF family.</text>
</comment>
<evidence type="ECO:0000259" key="3">
    <source>
        <dbReference type="Pfam" id="PF00899"/>
    </source>
</evidence>
<proteinExistence type="inferred from homology"/>
<keyword evidence="5" id="KW-1185">Reference proteome</keyword>
<dbReference type="RefSeq" id="WP_145076630.1">
    <property type="nucleotide sequence ID" value="NZ_CP036425.1"/>
</dbReference>
<organism evidence="4 5">
    <name type="scientific">Poriferisphaera corsica</name>
    <dbReference type="NCBI Taxonomy" id="2528020"/>
    <lineage>
        <taxon>Bacteria</taxon>
        <taxon>Pseudomonadati</taxon>
        <taxon>Planctomycetota</taxon>
        <taxon>Phycisphaerae</taxon>
        <taxon>Phycisphaerales</taxon>
        <taxon>Phycisphaeraceae</taxon>
        <taxon>Poriferisphaera</taxon>
    </lineage>
</organism>
<feature type="transmembrane region" description="Helical" evidence="2">
    <location>
        <begin position="21"/>
        <end position="45"/>
    </location>
</feature>
<dbReference type="PROSITE" id="PS51257">
    <property type="entry name" value="PROKAR_LIPOPROTEIN"/>
    <property type="match status" value="1"/>
</dbReference>
<dbReference type="AlphaFoldDB" id="A0A517YTG2"/>
<dbReference type="PANTHER" id="PTHR10953">
    <property type="entry name" value="UBIQUITIN-ACTIVATING ENZYME E1"/>
    <property type="match status" value="1"/>
</dbReference>
<dbReference type="GO" id="GO:0004792">
    <property type="term" value="F:thiosulfate-cyanide sulfurtransferase activity"/>
    <property type="evidence" value="ECO:0007669"/>
    <property type="project" value="TreeGrafter"/>
</dbReference>
<keyword evidence="2" id="KW-0472">Membrane</keyword>
<dbReference type="OrthoDB" id="9804286at2"/>
<dbReference type="GO" id="GO:0005829">
    <property type="term" value="C:cytosol"/>
    <property type="evidence" value="ECO:0007669"/>
    <property type="project" value="TreeGrafter"/>
</dbReference>
<dbReference type="EMBL" id="CP036425">
    <property type="protein sequence ID" value="QDU33523.1"/>
    <property type="molecule type" value="Genomic_DNA"/>
</dbReference>
<name>A0A517YTG2_9BACT</name>
<dbReference type="InterPro" id="IPR000594">
    <property type="entry name" value="ThiF_NAD_FAD-bd"/>
</dbReference>
<dbReference type="Proteomes" id="UP000317369">
    <property type="component" value="Chromosome"/>
</dbReference>
<dbReference type="GO" id="GO:0008146">
    <property type="term" value="F:sulfotransferase activity"/>
    <property type="evidence" value="ECO:0007669"/>
    <property type="project" value="TreeGrafter"/>
</dbReference>
<dbReference type="PANTHER" id="PTHR10953:SF102">
    <property type="entry name" value="ADENYLYLTRANSFERASE AND SULFURTRANSFERASE MOCS3"/>
    <property type="match status" value="1"/>
</dbReference>
<dbReference type="InterPro" id="IPR045886">
    <property type="entry name" value="ThiF/MoeB/HesA"/>
</dbReference>
<dbReference type="GO" id="GO:0016779">
    <property type="term" value="F:nucleotidyltransferase activity"/>
    <property type="evidence" value="ECO:0007669"/>
    <property type="project" value="UniProtKB-KW"/>
</dbReference>
<keyword evidence="4" id="KW-0808">Transferase</keyword>
<dbReference type="CDD" id="cd00757">
    <property type="entry name" value="ThiF_MoeB_HesA_family"/>
    <property type="match status" value="1"/>
</dbReference>
<evidence type="ECO:0000256" key="2">
    <source>
        <dbReference type="SAM" id="Phobius"/>
    </source>
</evidence>